<keyword evidence="1" id="KW-0472">Membrane</keyword>
<feature type="transmembrane region" description="Helical" evidence="1">
    <location>
        <begin position="23"/>
        <end position="43"/>
    </location>
</feature>
<protein>
    <submittedName>
        <fullName evidence="2">Uncharacterized protein</fullName>
    </submittedName>
</protein>
<sequence length="46" mass="4604">MRAARTASSGSDGIESGVLVLDIVYLLVVAAAFAVIALVASGVEKL</sequence>
<gene>
    <name evidence="2" type="ORF">GCM10022256_27080</name>
</gene>
<evidence type="ECO:0000313" key="3">
    <source>
        <dbReference type="Proteomes" id="UP001501594"/>
    </source>
</evidence>
<proteinExistence type="predicted"/>
<reference evidence="3" key="1">
    <citation type="journal article" date="2019" name="Int. J. Syst. Evol. Microbiol.">
        <title>The Global Catalogue of Microorganisms (GCM) 10K type strain sequencing project: providing services to taxonomists for standard genome sequencing and annotation.</title>
        <authorList>
            <consortium name="The Broad Institute Genomics Platform"/>
            <consortium name="The Broad Institute Genome Sequencing Center for Infectious Disease"/>
            <person name="Wu L."/>
            <person name="Ma J."/>
        </authorList>
    </citation>
    <scope>NUCLEOTIDE SEQUENCE [LARGE SCALE GENOMIC DNA]</scope>
    <source>
        <strain evidence="3">JCM 17442</strain>
    </source>
</reference>
<dbReference type="Proteomes" id="UP001501594">
    <property type="component" value="Unassembled WGS sequence"/>
</dbReference>
<dbReference type="EMBL" id="BAABAU010000004">
    <property type="protein sequence ID" value="GAA4267096.1"/>
    <property type="molecule type" value="Genomic_DNA"/>
</dbReference>
<name>A0ABP8E4C5_9MICO</name>
<evidence type="ECO:0000256" key="1">
    <source>
        <dbReference type="SAM" id="Phobius"/>
    </source>
</evidence>
<dbReference type="RefSeq" id="WP_344798033.1">
    <property type="nucleotide sequence ID" value="NZ_BAABAU010000004.1"/>
</dbReference>
<comment type="caution">
    <text evidence="2">The sequence shown here is derived from an EMBL/GenBank/DDBJ whole genome shotgun (WGS) entry which is preliminary data.</text>
</comment>
<accession>A0ABP8E4C5</accession>
<organism evidence="2 3">
    <name type="scientific">Frondihabitans peucedani</name>
    <dbReference type="NCBI Taxonomy" id="598626"/>
    <lineage>
        <taxon>Bacteria</taxon>
        <taxon>Bacillati</taxon>
        <taxon>Actinomycetota</taxon>
        <taxon>Actinomycetes</taxon>
        <taxon>Micrococcales</taxon>
        <taxon>Microbacteriaceae</taxon>
        <taxon>Frondihabitans</taxon>
    </lineage>
</organism>
<keyword evidence="1" id="KW-1133">Transmembrane helix</keyword>
<evidence type="ECO:0000313" key="2">
    <source>
        <dbReference type="EMBL" id="GAA4267096.1"/>
    </source>
</evidence>
<keyword evidence="3" id="KW-1185">Reference proteome</keyword>
<keyword evidence="1" id="KW-0812">Transmembrane</keyword>